<organism evidence="2 3">
    <name type="scientific">Marinomonas foliarum</name>
    <dbReference type="NCBI Taxonomy" id="491950"/>
    <lineage>
        <taxon>Bacteria</taxon>
        <taxon>Pseudomonadati</taxon>
        <taxon>Pseudomonadota</taxon>
        <taxon>Gammaproteobacteria</taxon>
        <taxon>Oceanospirillales</taxon>
        <taxon>Oceanospirillaceae</taxon>
        <taxon>Marinomonas</taxon>
    </lineage>
</organism>
<proteinExistence type="predicted"/>
<gene>
    <name evidence="2" type="ORF">DFP77_106116</name>
</gene>
<accession>A0A369AG30</accession>
<comment type="caution">
    <text evidence="2">The sequence shown here is derived from an EMBL/GenBank/DDBJ whole genome shotgun (WGS) entry which is preliminary data.</text>
</comment>
<evidence type="ECO:0000313" key="2">
    <source>
        <dbReference type="EMBL" id="RCX07236.1"/>
    </source>
</evidence>
<evidence type="ECO:0000259" key="1">
    <source>
        <dbReference type="Pfam" id="PF18731"/>
    </source>
</evidence>
<dbReference type="RefSeq" id="WP_114411160.1">
    <property type="nucleotide sequence ID" value="NZ_QPJQ01000006.1"/>
</dbReference>
<reference evidence="2 3" key="1">
    <citation type="submission" date="2018-07" db="EMBL/GenBank/DDBJ databases">
        <title>Genomic Encyclopedia of Type Strains, Phase III (KMG-III): the genomes of soil and plant-associated and newly described type strains.</title>
        <authorList>
            <person name="Whitman W."/>
        </authorList>
    </citation>
    <scope>NUCLEOTIDE SEQUENCE [LARGE SCALE GENOMIC DNA]</scope>
    <source>
        <strain evidence="2 3">CECT 7731</strain>
    </source>
</reference>
<feature type="domain" description="Swt1-like HEPN" evidence="1">
    <location>
        <begin position="32"/>
        <end position="161"/>
    </location>
</feature>
<dbReference type="OrthoDB" id="9178367at2"/>
<dbReference type="Pfam" id="PF18731">
    <property type="entry name" value="HEPN_Swt1"/>
    <property type="match status" value="1"/>
</dbReference>
<protein>
    <recommendedName>
        <fullName evidence="1">Swt1-like HEPN domain-containing protein</fullName>
    </recommendedName>
</protein>
<name>A0A369AG30_9GAMM</name>
<sequence length="392" mass="45056">MQWKKPEKHEGGLVKIPERWLHLYYYEALNVLFRFENALRVFVYIVLKKEFKEKWSEAAISTGGTIKSETKSRIAKAKEHAYLGYELSSPMLYLNSGELIDIIISDAYWKHFASYFKASKAIVATKLKEIGMVRNSLAHFRPIKEDDIDLIKQNTKHVLIEIETCLVQITSITTVVPTNTEYEWYKQIKPIGSENIKVSLFHSENEEWVRVCIGYVVPTLQKTKYGETFCSYKLGNFRTDQLFQKYPHLRDNCIYISEGGMWGGQHENFDIKTTKEVSIVFSKDTLTNNLEFIVEALNDVVLTVDEETDLLQQDHLARGSLVETKSASASVNNRSDGSRYWSVSLGNMSTPIVAATEVEYWGTRAHYESDFISGSNQYPWMPSTISDVEIPF</sequence>
<evidence type="ECO:0000313" key="3">
    <source>
        <dbReference type="Proteomes" id="UP000253506"/>
    </source>
</evidence>
<dbReference type="Proteomes" id="UP000253506">
    <property type="component" value="Unassembled WGS sequence"/>
</dbReference>
<dbReference type="AlphaFoldDB" id="A0A369AG30"/>
<dbReference type="EMBL" id="QPJQ01000006">
    <property type="protein sequence ID" value="RCX07236.1"/>
    <property type="molecule type" value="Genomic_DNA"/>
</dbReference>
<dbReference type="InterPro" id="IPR041650">
    <property type="entry name" value="HEPN_Swt1"/>
</dbReference>